<dbReference type="PROSITE" id="PS50110">
    <property type="entry name" value="RESPONSE_REGULATORY"/>
    <property type="match status" value="1"/>
</dbReference>
<dbReference type="Pfam" id="PF04397">
    <property type="entry name" value="LytTR"/>
    <property type="match status" value="1"/>
</dbReference>
<evidence type="ECO:0000259" key="3">
    <source>
        <dbReference type="PROSITE" id="PS50930"/>
    </source>
</evidence>
<dbReference type="SMART" id="SM00448">
    <property type="entry name" value="REC"/>
    <property type="match status" value="1"/>
</dbReference>
<feature type="domain" description="HTH LytTR-type" evidence="3">
    <location>
        <begin position="153"/>
        <end position="260"/>
    </location>
</feature>
<dbReference type="PROSITE" id="PS50930">
    <property type="entry name" value="HTH_LYTTR"/>
    <property type="match status" value="1"/>
</dbReference>
<protein>
    <submittedName>
        <fullName evidence="4">LytTR family DNA-binding domain-containing protein</fullName>
    </submittedName>
</protein>
<gene>
    <name evidence="4" type="ORF">Q0590_05335</name>
</gene>
<accession>A0ABT8R4U5</accession>
<evidence type="ECO:0000256" key="1">
    <source>
        <dbReference type="PROSITE-ProRule" id="PRU00169"/>
    </source>
</evidence>
<feature type="domain" description="Response regulatory" evidence="2">
    <location>
        <begin position="2"/>
        <end position="115"/>
    </location>
</feature>
<keyword evidence="1" id="KW-0597">Phosphoprotein</keyword>
<dbReference type="Proteomes" id="UP001168528">
    <property type="component" value="Unassembled WGS sequence"/>
</dbReference>
<dbReference type="SUPFAM" id="SSF52172">
    <property type="entry name" value="CheY-like"/>
    <property type="match status" value="1"/>
</dbReference>
<feature type="modified residue" description="4-aspartylphosphate" evidence="1">
    <location>
        <position position="55"/>
    </location>
</feature>
<dbReference type="InterPro" id="IPR046947">
    <property type="entry name" value="LytR-like"/>
</dbReference>
<comment type="caution">
    <text evidence="4">The sequence shown here is derived from an EMBL/GenBank/DDBJ whole genome shotgun (WGS) entry which is preliminary data.</text>
</comment>
<dbReference type="SMART" id="SM00850">
    <property type="entry name" value="LytTR"/>
    <property type="match status" value="1"/>
</dbReference>
<evidence type="ECO:0000259" key="2">
    <source>
        <dbReference type="PROSITE" id="PS50110"/>
    </source>
</evidence>
<keyword evidence="4" id="KW-0238">DNA-binding</keyword>
<dbReference type="PANTHER" id="PTHR37299">
    <property type="entry name" value="TRANSCRIPTIONAL REGULATOR-RELATED"/>
    <property type="match status" value="1"/>
</dbReference>
<dbReference type="InterPro" id="IPR011006">
    <property type="entry name" value="CheY-like_superfamily"/>
</dbReference>
<sequence>MNLVIVEDESIAARRISKMVQELAPGTQVQAVLTSVADSVHWLRQNPPPDLMLLDIELVDGQSFEIFEQVEVLCPVIFTTAYDEYAIRAFKVNSIDYLLKPIQEKELQQSLQKLQSLKKVYGDNNPSSVNMDILLQELRTQRKAPIQESRDRILVKQGQRMFPVATTEVACFFTKDKLNYVRTKSDKQYLIDYTLDELEKSLNPKNFFRANRQYIIEFHAVTRVHHYFQSKLKVEITPKPDEDIIISREKAAELRLWLGE</sequence>
<proteinExistence type="predicted"/>
<dbReference type="RefSeq" id="WP_302036462.1">
    <property type="nucleotide sequence ID" value="NZ_JAUKPO010000002.1"/>
</dbReference>
<dbReference type="Gene3D" id="3.40.50.2300">
    <property type="match status" value="1"/>
</dbReference>
<dbReference type="EMBL" id="JAUKPO010000002">
    <property type="protein sequence ID" value="MDO1445660.1"/>
    <property type="molecule type" value="Genomic_DNA"/>
</dbReference>
<evidence type="ECO:0000313" key="5">
    <source>
        <dbReference type="Proteomes" id="UP001168528"/>
    </source>
</evidence>
<dbReference type="Gene3D" id="2.40.50.1020">
    <property type="entry name" value="LytTr DNA-binding domain"/>
    <property type="match status" value="1"/>
</dbReference>
<name>A0ABT8R4U5_9BACT</name>
<dbReference type="PANTHER" id="PTHR37299:SF1">
    <property type="entry name" value="STAGE 0 SPORULATION PROTEIN A HOMOLOG"/>
    <property type="match status" value="1"/>
</dbReference>
<keyword evidence="5" id="KW-1185">Reference proteome</keyword>
<evidence type="ECO:0000313" key="4">
    <source>
        <dbReference type="EMBL" id="MDO1445660.1"/>
    </source>
</evidence>
<dbReference type="Pfam" id="PF00072">
    <property type="entry name" value="Response_reg"/>
    <property type="match status" value="1"/>
</dbReference>
<dbReference type="InterPro" id="IPR001789">
    <property type="entry name" value="Sig_transdc_resp-reg_receiver"/>
</dbReference>
<dbReference type="InterPro" id="IPR007492">
    <property type="entry name" value="LytTR_DNA-bd_dom"/>
</dbReference>
<reference evidence="4" key="1">
    <citation type="submission" date="2023-07" db="EMBL/GenBank/DDBJ databases">
        <title>The genome sequence of Rhodocytophaga aerolata KACC 12507.</title>
        <authorList>
            <person name="Zhang X."/>
        </authorList>
    </citation>
    <scope>NUCLEOTIDE SEQUENCE</scope>
    <source>
        <strain evidence="4">KACC 12507</strain>
    </source>
</reference>
<dbReference type="GO" id="GO:0003677">
    <property type="term" value="F:DNA binding"/>
    <property type="evidence" value="ECO:0007669"/>
    <property type="project" value="UniProtKB-KW"/>
</dbReference>
<organism evidence="4 5">
    <name type="scientific">Rhodocytophaga aerolata</name>
    <dbReference type="NCBI Taxonomy" id="455078"/>
    <lineage>
        <taxon>Bacteria</taxon>
        <taxon>Pseudomonadati</taxon>
        <taxon>Bacteroidota</taxon>
        <taxon>Cytophagia</taxon>
        <taxon>Cytophagales</taxon>
        <taxon>Rhodocytophagaceae</taxon>
        <taxon>Rhodocytophaga</taxon>
    </lineage>
</organism>